<dbReference type="Pfam" id="PF01381">
    <property type="entry name" value="HTH_3"/>
    <property type="match status" value="1"/>
</dbReference>
<feature type="domain" description="HTH cro/C1-type" evidence="2">
    <location>
        <begin position="7"/>
        <end position="61"/>
    </location>
</feature>
<dbReference type="PANTHER" id="PTHR46797">
    <property type="entry name" value="HTH-TYPE TRANSCRIPTIONAL REGULATOR"/>
    <property type="match status" value="1"/>
</dbReference>
<dbReference type="CDD" id="cd00093">
    <property type="entry name" value="HTH_XRE"/>
    <property type="match status" value="1"/>
</dbReference>
<dbReference type="GeneID" id="78289442"/>
<accession>A0A1I0HIK9</accession>
<dbReference type="PANTHER" id="PTHR46797:SF11">
    <property type="entry name" value="HTH-TYPE TRANSCRIPTIONAL REGULATOR PUUR"/>
    <property type="match status" value="1"/>
</dbReference>
<dbReference type="InterPro" id="IPR050807">
    <property type="entry name" value="TransReg_Diox_bact_type"/>
</dbReference>
<dbReference type="RefSeq" id="WP_092356510.1">
    <property type="nucleotide sequence ID" value="NZ_FOIN01000050.1"/>
</dbReference>
<dbReference type="GO" id="GO:0003700">
    <property type="term" value="F:DNA-binding transcription factor activity"/>
    <property type="evidence" value="ECO:0007669"/>
    <property type="project" value="TreeGrafter"/>
</dbReference>
<evidence type="ECO:0000313" key="4">
    <source>
        <dbReference type="Proteomes" id="UP000198558"/>
    </source>
</evidence>
<sequence length="107" mass="12522">MDVLKRLKTIMQSKDISEYKLAKLSGVPQSTINSMFRKYNNPSIYTLECLCKGLDISMSEFFYEDTQPLDNEKHDDFQLLTQEWSKLNSKQRKALLIFLDSITNHLP</sequence>
<dbReference type="InterPro" id="IPR001387">
    <property type="entry name" value="Cro/C1-type_HTH"/>
</dbReference>
<dbReference type="GO" id="GO:0005829">
    <property type="term" value="C:cytosol"/>
    <property type="evidence" value="ECO:0007669"/>
    <property type="project" value="TreeGrafter"/>
</dbReference>
<dbReference type="InterPro" id="IPR010982">
    <property type="entry name" value="Lambda_DNA-bd_dom_sf"/>
</dbReference>
<protein>
    <submittedName>
        <fullName evidence="3">Transcriptional regulator, contains XRE-family HTH domain</fullName>
    </submittedName>
</protein>
<dbReference type="Gene3D" id="1.10.260.40">
    <property type="entry name" value="lambda repressor-like DNA-binding domains"/>
    <property type="match status" value="1"/>
</dbReference>
<dbReference type="OrthoDB" id="1651552at2"/>
<keyword evidence="4" id="KW-1185">Reference proteome</keyword>
<dbReference type="SMART" id="SM00530">
    <property type="entry name" value="HTH_XRE"/>
    <property type="match status" value="1"/>
</dbReference>
<keyword evidence="1" id="KW-0238">DNA-binding</keyword>
<dbReference type="Proteomes" id="UP000198558">
    <property type="component" value="Unassembled WGS sequence"/>
</dbReference>
<evidence type="ECO:0000259" key="2">
    <source>
        <dbReference type="PROSITE" id="PS50943"/>
    </source>
</evidence>
<dbReference type="PROSITE" id="PS50943">
    <property type="entry name" value="HTH_CROC1"/>
    <property type="match status" value="1"/>
</dbReference>
<gene>
    <name evidence="3" type="ORF">SAMN04489758_1504</name>
</gene>
<dbReference type="SUPFAM" id="SSF47413">
    <property type="entry name" value="lambda repressor-like DNA-binding domains"/>
    <property type="match status" value="1"/>
</dbReference>
<evidence type="ECO:0000313" key="3">
    <source>
        <dbReference type="EMBL" id="SET82929.1"/>
    </source>
</evidence>
<reference evidence="4" key="1">
    <citation type="submission" date="2016-10" db="EMBL/GenBank/DDBJ databases">
        <authorList>
            <person name="Varghese N."/>
            <person name="Submissions S."/>
        </authorList>
    </citation>
    <scope>NUCLEOTIDE SEQUENCE [LARGE SCALE GENOMIC DNA]</scope>
    <source>
        <strain evidence="4">DSM 1551</strain>
    </source>
</reference>
<dbReference type="EMBL" id="FOIN01000050">
    <property type="protein sequence ID" value="SET82929.1"/>
    <property type="molecule type" value="Genomic_DNA"/>
</dbReference>
<name>A0A1I0HIK9_9FIRM</name>
<proteinExistence type="predicted"/>
<dbReference type="AlphaFoldDB" id="A0A1I0HIK9"/>
<dbReference type="GO" id="GO:0003677">
    <property type="term" value="F:DNA binding"/>
    <property type="evidence" value="ECO:0007669"/>
    <property type="project" value="UniProtKB-KW"/>
</dbReference>
<evidence type="ECO:0000256" key="1">
    <source>
        <dbReference type="ARBA" id="ARBA00023125"/>
    </source>
</evidence>
<organism evidence="3 4">
    <name type="scientific">Thomasclavelia cocleata</name>
    <dbReference type="NCBI Taxonomy" id="69824"/>
    <lineage>
        <taxon>Bacteria</taxon>
        <taxon>Bacillati</taxon>
        <taxon>Bacillota</taxon>
        <taxon>Erysipelotrichia</taxon>
        <taxon>Erysipelotrichales</taxon>
        <taxon>Coprobacillaceae</taxon>
        <taxon>Thomasclavelia</taxon>
    </lineage>
</organism>